<dbReference type="Proteomes" id="UP000694005">
    <property type="component" value="Chromosome A06"/>
</dbReference>
<dbReference type="InterPro" id="IPR015300">
    <property type="entry name" value="DNA-bd_pseudobarrel_sf"/>
</dbReference>
<keyword evidence="11" id="KW-1185">Reference proteome</keyword>
<dbReference type="SMR" id="A0A3P5YLC4"/>
<keyword evidence="2" id="KW-0805">Transcription regulation</keyword>
<dbReference type="PROSITE" id="PS50863">
    <property type="entry name" value="B3"/>
    <property type="match status" value="1"/>
</dbReference>
<accession>A0A3P5YLC4</accession>
<organism evidence="9">
    <name type="scientific">Brassica campestris</name>
    <name type="common">Field mustard</name>
    <dbReference type="NCBI Taxonomy" id="3711"/>
    <lineage>
        <taxon>Eukaryota</taxon>
        <taxon>Viridiplantae</taxon>
        <taxon>Streptophyta</taxon>
        <taxon>Embryophyta</taxon>
        <taxon>Tracheophyta</taxon>
        <taxon>Spermatophyta</taxon>
        <taxon>Magnoliopsida</taxon>
        <taxon>eudicotyledons</taxon>
        <taxon>Gunneridae</taxon>
        <taxon>Pentapetalae</taxon>
        <taxon>rosids</taxon>
        <taxon>malvids</taxon>
        <taxon>Brassicales</taxon>
        <taxon>Brassicaceae</taxon>
        <taxon>Brassiceae</taxon>
        <taxon>Brassica</taxon>
    </lineage>
</organism>
<evidence type="ECO:0000256" key="5">
    <source>
        <dbReference type="ARBA" id="ARBA00023242"/>
    </source>
</evidence>
<dbReference type="AlphaFoldDB" id="A0A3P5YLC4"/>
<keyword evidence="6" id="KW-0472">Membrane</keyword>
<dbReference type="Gramene" id="A06p48650.2_BraZ1">
    <property type="protein sequence ID" value="A06p48650.2_BraZ1.CDS"/>
    <property type="gene ID" value="A06g48650.2_BraZ1"/>
</dbReference>
<reference evidence="11" key="2">
    <citation type="journal article" date="2018" name="Hortic Res">
        <title>Improved Brassica rapa reference genome by single-molecule sequencing and chromosome conformation capture technologies.</title>
        <authorList>
            <person name="Zhang L."/>
            <person name="Cai X."/>
            <person name="Wu J."/>
            <person name="Liu M."/>
            <person name="Grob S."/>
            <person name="Cheng F."/>
            <person name="Liang J."/>
            <person name="Cai C."/>
            <person name="Liu Z."/>
            <person name="Liu B."/>
            <person name="Wang F."/>
            <person name="Li S."/>
            <person name="Liu F."/>
            <person name="Li X."/>
            <person name="Cheng L."/>
            <person name="Yang W."/>
            <person name="Li M.H."/>
            <person name="Grossniklaus U."/>
            <person name="Zheng H."/>
            <person name="Wang X."/>
        </authorList>
    </citation>
    <scope>NUCLEOTIDE SEQUENCE [LARGE SCALE GENOMIC DNA]</scope>
    <source>
        <strain evidence="11">cv. Chiifu-401-42</strain>
    </source>
</reference>
<dbReference type="HOGENOM" id="CLU_2174565_0_0_1"/>
<feature type="domain" description="TF-B3" evidence="7">
    <location>
        <begin position="53"/>
        <end position="110"/>
    </location>
</feature>
<reference evidence="11" key="1">
    <citation type="journal article" date="2011" name="Nat. Genet.">
        <title>The genome of the mesopolyploid crop species Brassica rapa.</title>
        <authorList>
            <consortium name="Brassica rapa Genome Sequencing Project Consortium"/>
            <person name="Wang X."/>
            <person name="Wang H."/>
            <person name="Wang J."/>
            <person name="Sun R."/>
            <person name="Wu J."/>
            <person name="Liu S."/>
            <person name="Bai Y."/>
            <person name="Mun J.H."/>
            <person name="Bancroft I."/>
            <person name="Cheng F."/>
            <person name="Huang S."/>
            <person name="Li X."/>
            <person name="Hua W."/>
            <person name="Wang J."/>
            <person name="Wang X."/>
            <person name="Freeling M."/>
            <person name="Pires J.C."/>
            <person name="Paterson A.H."/>
            <person name="Chalhoub B."/>
            <person name="Wang B."/>
            <person name="Hayward A."/>
            <person name="Sharpe A.G."/>
            <person name="Park B.S."/>
            <person name="Weisshaar B."/>
            <person name="Liu B."/>
            <person name="Li B."/>
            <person name="Liu B."/>
            <person name="Tong C."/>
            <person name="Song C."/>
            <person name="Duran C."/>
            <person name="Peng C."/>
            <person name="Geng C."/>
            <person name="Koh C."/>
            <person name="Lin C."/>
            <person name="Edwards D."/>
            <person name="Mu D."/>
            <person name="Shen D."/>
            <person name="Soumpourou E."/>
            <person name="Li F."/>
            <person name="Fraser F."/>
            <person name="Conant G."/>
            <person name="Lassalle G."/>
            <person name="King G.J."/>
            <person name="Bonnema G."/>
            <person name="Tang H."/>
            <person name="Wang H."/>
            <person name="Belcram H."/>
            <person name="Zhou H."/>
            <person name="Hirakawa H."/>
            <person name="Abe H."/>
            <person name="Guo H."/>
            <person name="Wang H."/>
            <person name="Jin H."/>
            <person name="Parkin I.A."/>
            <person name="Batley J."/>
            <person name="Kim J.S."/>
            <person name="Just J."/>
            <person name="Li J."/>
            <person name="Xu J."/>
            <person name="Deng J."/>
            <person name="Kim J.A."/>
            <person name="Li J."/>
            <person name="Yu J."/>
            <person name="Meng J."/>
            <person name="Wang J."/>
            <person name="Min J."/>
            <person name="Poulain J."/>
            <person name="Wang J."/>
            <person name="Hatakeyama K."/>
            <person name="Wu K."/>
            <person name="Wang L."/>
            <person name="Fang L."/>
            <person name="Trick M."/>
            <person name="Links M.G."/>
            <person name="Zhao M."/>
            <person name="Jin M."/>
            <person name="Ramchiary N."/>
            <person name="Drou N."/>
            <person name="Berkman P.J."/>
            <person name="Cai Q."/>
            <person name="Huang Q."/>
            <person name="Li R."/>
            <person name="Tabata S."/>
            <person name="Cheng S."/>
            <person name="Zhang S."/>
            <person name="Zhang S."/>
            <person name="Huang S."/>
            <person name="Sato S."/>
            <person name="Sun S."/>
            <person name="Kwon S.J."/>
            <person name="Choi S.R."/>
            <person name="Lee T.H."/>
            <person name="Fan W."/>
            <person name="Zhao X."/>
            <person name="Tan X."/>
            <person name="Xu X."/>
            <person name="Wang Y."/>
            <person name="Qiu Y."/>
            <person name="Yin Y."/>
            <person name="Li Y."/>
            <person name="Du Y."/>
            <person name="Liao Y."/>
            <person name="Lim Y."/>
            <person name="Narusaka Y."/>
            <person name="Wang Y."/>
            <person name="Wang Z."/>
            <person name="Li Z."/>
            <person name="Wang Z."/>
            <person name="Xiong Z."/>
            <person name="Zhang Z."/>
        </authorList>
    </citation>
    <scope>NUCLEOTIDE SEQUENCE [LARGE SCALE GENOMIC DNA]</scope>
    <source>
        <strain evidence="11">cv. Chiifu-401-42</strain>
    </source>
</reference>
<keyword evidence="6" id="KW-0812">Transmembrane</keyword>
<dbReference type="EMBL" id="LS974622">
    <property type="protein sequence ID" value="CAG7872625.1"/>
    <property type="molecule type" value="Genomic_DNA"/>
</dbReference>
<keyword evidence="4" id="KW-0804">Transcription</keyword>
<evidence type="ECO:0000313" key="10">
    <source>
        <dbReference type="EnsemblPlants" id="Bra025301.1-P"/>
    </source>
</evidence>
<proteinExistence type="predicted"/>
<dbReference type="Gene3D" id="2.40.330.10">
    <property type="entry name" value="DNA-binding pseudobarrel domain"/>
    <property type="match status" value="1"/>
</dbReference>
<evidence type="ECO:0000313" key="8">
    <source>
        <dbReference type="EMBL" id="CAG7872625.1"/>
    </source>
</evidence>
<gene>
    <name evidence="9" type="ORF">BRAA06T27012Z</name>
    <name evidence="8" type="ORF">BRAPAZ1V2_A06P48650.2</name>
</gene>
<evidence type="ECO:0000313" key="9">
    <source>
        <dbReference type="EMBL" id="VDC68472.1"/>
    </source>
</evidence>
<evidence type="ECO:0000256" key="2">
    <source>
        <dbReference type="ARBA" id="ARBA00023015"/>
    </source>
</evidence>
<dbReference type="CDD" id="cd10017">
    <property type="entry name" value="B3_DNA"/>
    <property type="match status" value="1"/>
</dbReference>
<dbReference type="Gramene" id="Bra025301.1">
    <property type="protein sequence ID" value="Bra025301.1-P"/>
    <property type="gene ID" value="Bra025301"/>
</dbReference>
<dbReference type="SUPFAM" id="SSF101936">
    <property type="entry name" value="DNA-binding pseudobarrel domain"/>
    <property type="match status" value="1"/>
</dbReference>
<reference evidence="10" key="4">
    <citation type="submission" date="2023-03" db="UniProtKB">
        <authorList>
            <consortium name="EnsemblPlants"/>
        </authorList>
    </citation>
    <scope>IDENTIFICATION</scope>
    <source>
        <strain evidence="10">cv. Chiifu-401-42</strain>
    </source>
</reference>
<evidence type="ECO:0000313" key="11">
    <source>
        <dbReference type="Proteomes" id="UP000011750"/>
    </source>
</evidence>
<evidence type="ECO:0000256" key="6">
    <source>
        <dbReference type="SAM" id="Phobius"/>
    </source>
</evidence>
<dbReference type="Pfam" id="PF02362">
    <property type="entry name" value="B3"/>
    <property type="match status" value="1"/>
</dbReference>
<evidence type="ECO:0000256" key="1">
    <source>
        <dbReference type="ARBA" id="ARBA00004123"/>
    </source>
</evidence>
<reference evidence="9" key="3">
    <citation type="submission" date="2018-11" db="EMBL/GenBank/DDBJ databases">
        <authorList>
            <consortium name="Genoscope - CEA"/>
            <person name="William W."/>
        </authorList>
    </citation>
    <scope>NUCLEOTIDE SEQUENCE</scope>
</reference>
<dbReference type="EMBL" id="LR031569">
    <property type="protein sequence ID" value="VDC68472.1"/>
    <property type="molecule type" value="Genomic_DNA"/>
</dbReference>
<dbReference type="GO" id="GO:0005634">
    <property type="term" value="C:nucleus"/>
    <property type="evidence" value="ECO:0007669"/>
    <property type="project" value="UniProtKB-SubCell"/>
</dbReference>
<keyword evidence="3" id="KW-0238">DNA-binding</keyword>
<feature type="transmembrane region" description="Helical" evidence="6">
    <location>
        <begin position="37"/>
        <end position="59"/>
    </location>
</feature>
<evidence type="ECO:0000259" key="7">
    <source>
        <dbReference type="PROSITE" id="PS50863"/>
    </source>
</evidence>
<keyword evidence="6" id="KW-1133">Transmembrane helix</keyword>
<dbReference type="Proteomes" id="UP000011750">
    <property type="component" value="Chromosome A06"/>
</dbReference>
<keyword evidence="5" id="KW-0539">Nucleus</keyword>
<dbReference type="GO" id="GO:0003677">
    <property type="term" value="F:DNA binding"/>
    <property type="evidence" value="ECO:0007669"/>
    <property type="project" value="UniProtKB-KW"/>
</dbReference>
<comment type="subcellular location">
    <subcellularLocation>
        <location evidence="1">Nucleus</location>
    </subcellularLocation>
</comment>
<name>A0A3P5YLC4_BRACM</name>
<evidence type="ECO:0000256" key="4">
    <source>
        <dbReference type="ARBA" id="ARBA00023163"/>
    </source>
</evidence>
<accession>M4E945</accession>
<dbReference type="EnsemblPlants" id="Bra025301.1">
    <property type="protein sequence ID" value="Bra025301.1-P"/>
    <property type="gene ID" value="Bra025301"/>
</dbReference>
<dbReference type="InterPro" id="IPR003340">
    <property type="entry name" value="B3_DNA-bd"/>
</dbReference>
<protein>
    <recommendedName>
        <fullName evidence="7">TF-B3 domain-containing protein</fullName>
    </recommendedName>
</protein>
<dbReference type="STRING" id="51351.M4E945"/>
<sequence>MEESQQEPQEGGKSSYVQWSPQENNTLINLLLDCITAVHGFGFLVSLLSLAQVLPIAFTKLNKIRMAKRMSLLDKHGVKWSIKLWFEKERKRMRLVGGWKEFYDANDVKI</sequence>
<evidence type="ECO:0000256" key="3">
    <source>
        <dbReference type="ARBA" id="ARBA00023125"/>
    </source>
</evidence>